<proteinExistence type="predicted"/>
<feature type="chain" id="PRO_5045490158" evidence="8">
    <location>
        <begin position="21"/>
        <end position="115"/>
    </location>
</feature>
<accession>A0ABU5CHV2</accession>
<dbReference type="PANTHER" id="PTHR37823:SF3">
    <property type="entry name" value="CYTOCHROME C-551"/>
    <property type="match status" value="1"/>
</dbReference>
<dbReference type="PANTHER" id="PTHR37823">
    <property type="entry name" value="CYTOCHROME C-553-LIKE"/>
    <property type="match status" value="1"/>
</dbReference>
<dbReference type="InterPro" id="IPR009056">
    <property type="entry name" value="Cyt_c-like_dom"/>
</dbReference>
<feature type="domain" description="Cytochrome c" evidence="9">
    <location>
        <begin position="41"/>
        <end position="115"/>
    </location>
</feature>
<dbReference type="EMBL" id="JAROCA020000001">
    <property type="protein sequence ID" value="MDY0405100.1"/>
    <property type="molecule type" value="Genomic_DNA"/>
</dbReference>
<keyword evidence="11" id="KW-1185">Reference proteome</keyword>
<evidence type="ECO:0000313" key="11">
    <source>
        <dbReference type="Proteomes" id="UP001228376"/>
    </source>
</evidence>
<feature type="compositionally biased region" description="Low complexity" evidence="7">
    <location>
        <begin position="26"/>
        <end position="37"/>
    </location>
</feature>
<dbReference type="PROSITE" id="PS51007">
    <property type="entry name" value="CYTC"/>
    <property type="match status" value="1"/>
</dbReference>
<dbReference type="PROSITE" id="PS51257">
    <property type="entry name" value="PROKAR_LIPOPROTEIN"/>
    <property type="match status" value="1"/>
</dbReference>
<evidence type="ECO:0000256" key="7">
    <source>
        <dbReference type="SAM" id="MobiDB-lite"/>
    </source>
</evidence>
<evidence type="ECO:0000256" key="4">
    <source>
        <dbReference type="ARBA" id="ARBA00022982"/>
    </source>
</evidence>
<keyword evidence="3 6" id="KW-0479">Metal-binding</keyword>
<comment type="caution">
    <text evidence="10">The sequence shown here is derived from an EMBL/GenBank/DDBJ whole genome shotgun (WGS) entry which is preliminary data.</text>
</comment>
<keyword evidence="1" id="KW-0813">Transport</keyword>
<keyword evidence="5 6" id="KW-0408">Iron</keyword>
<keyword evidence="4" id="KW-0249">Electron transport</keyword>
<protein>
    <submittedName>
        <fullName evidence="10">Cytochrome c</fullName>
    </submittedName>
</protein>
<dbReference type="SUPFAM" id="SSF46626">
    <property type="entry name" value="Cytochrome c"/>
    <property type="match status" value="1"/>
</dbReference>
<evidence type="ECO:0000256" key="6">
    <source>
        <dbReference type="PROSITE-ProRule" id="PRU00433"/>
    </source>
</evidence>
<keyword evidence="8" id="KW-0732">Signal</keyword>
<evidence type="ECO:0000259" key="9">
    <source>
        <dbReference type="PROSITE" id="PS51007"/>
    </source>
</evidence>
<dbReference type="NCBIfam" id="NF045774">
    <property type="entry name" value="cytochro_C551"/>
    <property type="match status" value="1"/>
</dbReference>
<dbReference type="InterPro" id="IPR036909">
    <property type="entry name" value="Cyt_c-like_dom_sf"/>
</dbReference>
<evidence type="ECO:0000256" key="8">
    <source>
        <dbReference type="SAM" id="SignalP"/>
    </source>
</evidence>
<evidence type="ECO:0000256" key="1">
    <source>
        <dbReference type="ARBA" id="ARBA00022448"/>
    </source>
</evidence>
<name>A0ABU5CHV2_9BACI</name>
<dbReference type="InterPro" id="IPR054782">
    <property type="entry name" value="Cytochro_C551"/>
</dbReference>
<reference evidence="10 11" key="1">
    <citation type="submission" date="2023-10" db="EMBL/GenBank/DDBJ databases">
        <title>179-bfca-hs.</title>
        <authorList>
            <person name="Miliotis G."/>
            <person name="Sengupta P."/>
            <person name="Hameed A."/>
            <person name="Chuvochina M."/>
            <person name="Mcdonagh F."/>
            <person name="Simpson A.C."/>
            <person name="Singh N.K."/>
            <person name="Rekha P.D."/>
            <person name="Raman K."/>
            <person name="Hugenholtz P."/>
            <person name="Venkateswaran K."/>
        </authorList>
    </citation>
    <scope>NUCLEOTIDE SEQUENCE [LARGE SCALE GENOMIC DNA]</scope>
    <source>
        <strain evidence="10 11">179-BFC-A-HS</strain>
    </source>
</reference>
<dbReference type="RefSeq" id="WP_306067164.1">
    <property type="nucleotide sequence ID" value="NZ_JAROCA020000001.1"/>
</dbReference>
<dbReference type="InterPro" id="IPR051811">
    <property type="entry name" value="Cytochrome_c550/c551-like"/>
</dbReference>
<dbReference type="Proteomes" id="UP001228376">
    <property type="component" value="Unassembled WGS sequence"/>
</dbReference>
<dbReference type="InterPro" id="IPR012218">
    <property type="entry name" value="Cyt_c_BACSU-c550-type"/>
</dbReference>
<organism evidence="10 11">
    <name type="scientific">Tigheibacillus jepli</name>
    <dbReference type="NCBI Taxonomy" id="3035914"/>
    <lineage>
        <taxon>Bacteria</taxon>
        <taxon>Bacillati</taxon>
        <taxon>Bacillota</taxon>
        <taxon>Bacilli</taxon>
        <taxon>Bacillales</taxon>
        <taxon>Bacillaceae</taxon>
        <taxon>Tigheibacillus</taxon>
    </lineage>
</organism>
<dbReference type="Gene3D" id="1.10.760.10">
    <property type="entry name" value="Cytochrome c-like domain"/>
    <property type="match status" value="1"/>
</dbReference>
<evidence type="ECO:0000256" key="2">
    <source>
        <dbReference type="ARBA" id="ARBA00022617"/>
    </source>
</evidence>
<evidence type="ECO:0000256" key="3">
    <source>
        <dbReference type="ARBA" id="ARBA00022723"/>
    </source>
</evidence>
<dbReference type="Pfam" id="PF13442">
    <property type="entry name" value="Cytochrome_CBB3"/>
    <property type="match status" value="1"/>
</dbReference>
<evidence type="ECO:0000313" key="10">
    <source>
        <dbReference type="EMBL" id="MDY0405100.1"/>
    </source>
</evidence>
<feature type="region of interest" description="Disordered" evidence="7">
    <location>
        <begin position="23"/>
        <end position="44"/>
    </location>
</feature>
<feature type="signal peptide" evidence="8">
    <location>
        <begin position="1"/>
        <end position="20"/>
    </location>
</feature>
<keyword evidence="2 6" id="KW-0349">Heme</keyword>
<evidence type="ECO:0000256" key="5">
    <source>
        <dbReference type="ARBA" id="ARBA00023004"/>
    </source>
</evidence>
<gene>
    <name evidence="10" type="ORF">P5G51_006535</name>
</gene>
<sequence length="115" mass="11786">MKKALMAVLFGSALVLGACGGGGDNGNDNNGANNNDNGKTENASAAEDIFQNNCSTCHGSDLSGGAGPDLRKIGKKHDAKEIEDIIHNGKGGMPAQTQVSDEDAKTVAEWLASKK</sequence>
<dbReference type="PIRSF" id="PIRSF000025">
    <property type="entry name" value="Cytc_Bsub_c550"/>
    <property type="match status" value="1"/>
</dbReference>